<reference evidence="2" key="1">
    <citation type="submission" date="2018-05" db="EMBL/GenBank/DDBJ databases">
        <authorList>
            <person name="Lanie J.A."/>
            <person name="Ng W.-L."/>
            <person name="Kazmierczak K.M."/>
            <person name="Andrzejewski T.M."/>
            <person name="Davidsen T.M."/>
            <person name="Wayne K.J."/>
            <person name="Tettelin H."/>
            <person name="Glass J.I."/>
            <person name="Rusch D."/>
            <person name="Podicherti R."/>
            <person name="Tsui H.-C.T."/>
            <person name="Winkler M.E."/>
        </authorList>
    </citation>
    <scope>NUCLEOTIDE SEQUENCE</scope>
</reference>
<feature type="region of interest" description="Disordered" evidence="1">
    <location>
        <begin position="26"/>
        <end position="56"/>
    </location>
</feature>
<evidence type="ECO:0000313" key="2">
    <source>
        <dbReference type="EMBL" id="SVB21559.1"/>
    </source>
</evidence>
<protein>
    <submittedName>
        <fullName evidence="2">Uncharacterized protein</fullName>
    </submittedName>
</protein>
<gene>
    <name evidence="2" type="ORF">METZ01_LOCUS174413</name>
</gene>
<evidence type="ECO:0000256" key="1">
    <source>
        <dbReference type="SAM" id="MobiDB-lite"/>
    </source>
</evidence>
<proteinExistence type="predicted"/>
<accession>A0A382C6R0</accession>
<sequence length="71" mass="7577">MVVISQFSIDERPKSRENRRFAISGGVPERSKGADCKSVGSAFGGSNPPPSTRWSPVGFTVANRVAPVQSE</sequence>
<name>A0A382C6R0_9ZZZZ</name>
<feature type="non-terminal residue" evidence="2">
    <location>
        <position position="71"/>
    </location>
</feature>
<dbReference type="AlphaFoldDB" id="A0A382C6R0"/>
<dbReference type="EMBL" id="UINC01032993">
    <property type="protein sequence ID" value="SVB21559.1"/>
    <property type="molecule type" value="Genomic_DNA"/>
</dbReference>
<organism evidence="2">
    <name type="scientific">marine metagenome</name>
    <dbReference type="NCBI Taxonomy" id="408172"/>
    <lineage>
        <taxon>unclassified sequences</taxon>
        <taxon>metagenomes</taxon>
        <taxon>ecological metagenomes</taxon>
    </lineage>
</organism>